<dbReference type="AlphaFoldDB" id="A0A7R7EHT0"/>
<evidence type="ECO:0000313" key="8">
    <source>
        <dbReference type="Proteomes" id="UP000595897"/>
    </source>
</evidence>
<dbReference type="InterPro" id="IPR013325">
    <property type="entry name" value="RNA_pol_sigma_r2"/>
</dbReference>
<dbReference type="PANTHER" id="PTHR43133:SF51">
    <property type="entry name" value="RNA POLYMERASE SIGMA FACTOR"/>
    <property type="match status" value="1"/>
</dbReference>
<reference evidence="7 8" key="1">
    <citation type="submission" date="2020-11" db="EMBL/GenBank/DDBJ databases">
        <title>Draft genome sequencing of a Lachnospiraceae strain isolated from anoxic soil subjected to BSD treatment.</title>
        <authorList>
            <person name="Uek A."/>
            <person name="Tonouchi A."/>
        </authorList>
    </citation>
    <scope>NUCLEOTIDE SEQUENCE [LARGE SCALE GENOMIC DNA]</scope>
    <source>
        <strain evidence="7 8">TB5</strain>
    </source>
</reference>
<evidence type="ECO:0000256" key="3">
    <source>
        <dbReference type="ARBA" id="ARBA00023082"/>
    </source>
</evidence>
<dbReference type="PANTHER" id="PTHR43133">
    <property type="entry name" value="RNA POLYMERASE ECF-TYPE SIGMA FACTO"/>
    <property type="match status" value="1"/>
</dbReference>
<organism evidence="7 8">
    <name type="scientific">Anaeromicropila herbilytica</name>
    <dbReference type="NCBI Taxonomy" id="2785025"/>
    <lineage>
        <taxon>Bacteria</taxon>
        <taxon>Bacillati</taxon>
        <taxon>Bacillota</taxon>
        <taxon>Clostridia</taxon>
        <taxon>Lachnospirales</taxon>
        <taxon>Lachnospiraceae</taxon>
        <taxon>Anaeromicropila</taxon>
    </lineage>
</organism>
<accession>A0A7R7EHT0</accession>
<dbReference type="InterPro" id="IPR013249">
    <property type="entry name" value="RNA_pol_sigma70_r4_t2"/>
</dbReference>
<dbReference type="SUPFAM" id="SSF88659">
    <property type="entry name" value="Sigma3 and sigma4 domains of RNA polymerase sigma factors"/>
    <property type="match status" value="1"/>
</dbReference>
<evidence type="ECO:0000313" key="7">
    <source>
        <dbReference type="EMBL" id="BCN28949.1"/>
    </source>
</evidence>
<dbReference type="InterPro" id="IPR013324">
    <property type="entry name" value="RNA_pol_sigma_r3/r4-like"/>
</dbReference>
<feature type="domain" description="RNA polymerase sigma-70 region 2" evidence="5">
    <location>
        <begin position="17"/>
        <end position="81"/>
    </location>
</feature>
<dbReference type="GO" id="GO:0016987">
    <property type="term" value="F:sigma factor activity"/>
    <property type="evidence" value="ECO:0007669"/>
    <property type="project" value="UniProtKB-KW"/>
</dbReference>
<evidence type="ECO:0000256" key="4">
    <source>
        <dbReference type="ARBA" id="ARBA00023163"/>
    </source>
</evidence>
<evidence type="ECO:0000259" key="5">
    <source>
        <dbReference type="Pfam" id="PF04542"/>
    </source>
</evidence>
<dbReference type="Pfam" id="PF04542">
    <property type="entry name" value="Sigma70_r2"/>
    <property type="match status" value="1"/>
</dbReference>
<dbReference type="Proteomes" id="UP000595897">
    <property type="component" value="Chromosome"/>
</dbReference>
<dbReference type="InterPro" id="IPR014284">
    <property type="entry name" value="RNA_pol_sigma-70_dom"/>
</dbReference>
<dbReference type="KEGG" id="ahb:bsdtb5_02440"/>
<comment type="similarity">
    <text evidence="1">Belongs to the sigma-70 factor family. ECF subfamily.</text>
</comment>
<dbReference type="InterPro" id="IPR036388">
    <property type="entry name" value="WH-like_DNA-bd_sf"/>
</dbReference>
<sequence length="163" mass="19230">MVDNTLCANDTVEEILNKYSNMVYRIAFSRTKSKYDADDILQEVFLKYIKYNISYTSEEHRKAWLIKTTINTSKTLLTSAWFRKTVAMPDNLLTQMEEKSEVYYAVLKLPTKYRTVIHLFYYEDLSVRDISVLLDMKESTVKSQLHRARKNLESILKGEDFDV</sequence>
<dbReference type="Gene3D" id="1.10.1740.10">
    <property type="match status" value="1"/>
</dbReference>
<evidence type="ECO:0000256" key="2">
    <source>
        <dbReference type="ARBA" id="ARBA00023015"/>
    </source>
</evidence>
<feature type="domain" description="RNA polymerase sigma factor 70 region 4 type 2" evidence="6">
    <location>
        <begin position="101"/>
        <end position="152"/>
    </location>
</feature>
<proteinExistence type="inferred from homology"/>
<dbReference type="CDD" id="cd06171">
    <property type="entry name" value="Sigma70_r4"/>
    <property type="match status" value="1"/>
</dbReference>
<dbReference type="GO" id="GO:0003677">
    <property type="term" value="F:DNA binding"/>
    <property type="evidence" value="ECO:0007669"/>
    <property type="project" value="InterPro"/>
</dbReference>
<dbReference type="EMBL" id="AP024169">
    <property type="protein sequence ID" value="BCN28949.1"/>
    <property type="molecule type" value="Genomic_DNA"/>
</dbReference>
<dbReference type="NCBIfam" id="TIGR02937">
    <property type="entry name" value="sigma70-ECF"/>
    <property type="match status" value="1"/>
</dbReference>
<protein>
    <submittedName>
        <fullName evidence="7">DNA-directed RNA polymerase sigma-70 factor</fullName>
    </submittedName>
</protein>
<keyword evidence="3" id="KW-0731">Sigma factor</keyword>
<dbReference type="RefSeq" id="WP_271714250.1">
    <property type="nucleotide sequence ID" value="NZ_AP024169.1"/>
</dbReference>
<keyword evidence="4" id="KW-0804">Transcription</keyword>
<dbReference type="InterPro" id="IPR007627">
    <property type="entry name" value="RNA_pol_sigma70_r2"/>
</dbReference>
<gene>
    <name evidence="7" type="ORF">bsdtb5_02440</name>
</gene>
<dbReference type="InterPro" id="IPR039425">
    <property type="entry name" value="RNA_pol_sigma-70-like"/>
</dbReference>
<keyword evidence="7" id="KW-0240">DNA-directed RNA polymerase</keyword>
<evidence type="ECO:0000259" key="6">
    <source>
        <dbReference type="Pfam" id="PF08281"/>
    </source>
</evidence>
<dbReference type="Gene3D" id="1.10.10.10">
    <property type="entry name" value="Winged helix-like DNA-binding domain superfamily/Winged helix DNA-binding domain"/>
    <property type="match status" value="1"/>
</dbReference>
<keyword evidence="2" id="KW-0805">Transcription regulation</keyword>
<name>A0A7R7EHT0_9FIRM</name>
<keyword evidence="8" id="KW-1185">Reference proteome</keyword>
<dbReference type="GO" id="GO:0006352">
    <property type="term" value="P:DNA-templated transcription initiation"/>
    <property type="evidence" value="ECO:0007669"/>
    <property type="project" value="InterPro"/>
</dbReference>
<evidence type="ECO:0000256" key="1">
    <source>
        <dbReference type="ARBA" id="ARBA00010641"/>
    </source>
</evidence>
<dbReference type="Pfam" id="PF08281">
    <property type="entry name" value="Sigma70_r4_2"/>
    <property type="match status" value="1"/>
</dbReference>
<dbReference type="GO" id="GO:0000428">
    <property type="term" value="C:DNA-directed RNA polymerase complex"/>
    <property type="evidence" value="ECO:0007669"/>
    <property type="project" value="UniProtKB-KW"/>
</dbReference>
<dbReference type="SUPFAM" id="SSF88946">
    <property type="entry name" value="Sigma2 domain of RNA polymerase sigma factors"/>
    <property type="match status" value="1"/>
</dbReference>